<evidence type="ECO:0000256" key="2">
    <source>
        <dbReference type="ARBA" id="ARBA00022771"/>
    </source>
</evidence>
<proteinExistence type="predicted"/>
<evidence type="ECO:0000256" key="4">
    <source>
        <dbReference type="ARBA" id="ARBA00023015"/>
    </source>
</evidence>
<keyword evidence="4 9" id="KW-0805">Transcription regulation</keyword>
<dbReference type="PANTHER" id="PTHR31992:SF344">
    <property type="entry name" value="DOF ZINC FINGER PROTEIN"/>
    <property type="match status" value="1"/>
</dbReference>
<name>A0A8B9ADG7_PHODC</name>
<dbReference type="PROSITE" id="PS50884">
    <property type="entry name" value="ZF_DOF_2"/>
    <property type="match status" value="1"/>
</dbReference>
<accession>A0A8B9ADG7</accession>
<reference evidence="13 14" key="2">
    <citation type="submission" date="2025-04" db="UniProtKB">
        <authorList>
            <consortium name="RefSeq"/>
        </authorList>
    </citation>
    <scope>IDENTIFICATION</scope>
    <source>
        <tissue evidence="13 14">Young leaves</tissue>
    </source>
</reference>
<dbReference type="Proteomes" id="UP000228380">
    <property type="component" value="Chromosome 4"/>
</dbReference>
<dbReference type="RefSeq" id="XP_008779536.2">
    <property type="nucleotide sequence ID" value="XM_008781314.4"/>
</dbReference>
<evidence type="ECO:0000256" key="10">
    <source>
        <dbReference type="SAM" id="MobiDB-lite"/>
    </source>
</evidence>
<dbReference type="AlphaFoldDB" id="A0A8B9ADG7"/>
<dbReference type="RefSeq" id="XP_038981988.1">
    <property type="nucleotide sequence ID" value="XM_039126060.1"/>
</dbReference>
<dbReference type="GO" id="GO:0005634">
    <property type="term" value="C:nucleus"/>
    <property type="evidence" value="ECO:0007669"/>
    <property type="project" value="UniProtKB-SubCell"/>
</dbReference>
<feature type="domain" description="Dof-type" evidence="11">
    <location>
        <begin position="100"/>
        <end position="154"/>
    </location>
</feature>
<evidence type="ECO:0000256" key="6">
    <source>
        <dbReference type="ARBA" id="ARBA00023163"/>
    </source>
</evidence>
<dbReference type="PANTHER" id="PTHR31992">
    <property type="entry name" value="DOF ZINC FINGER PROTEIN DOF1.4-RELATED"/>
    <property type="match status" value="1"/>
</dbReference>
<evidence type="ECO:0000313" key="12">
    <source>
        <dbReference type="Proteomes" id="UP000228380"/>
    </source>
</evidence>
<dbReference type="OrthoDB" id="1927254at2759"/>
<feature type="compositionally biased region" description="Low complexity" evidence="10">
    <location>
        <begin position="158"/>
        <end position="168"/>
    </location>
</feature>
<organism evidence="12 16">
    <name type="scientific">Phoenix dactylifera</name>
    <name type="common">Date palm</name>
    <dbReference type="NCBI Taxonomy" id="42345"/>
    <lineage>
        <taxon>Eukaryota</taxon>
        <taxon>Viridiplantae</taxon>
        <taxon>Streptophyta</taxon>
        <taxon>Embryophyta</taxon>
        <taxon>Tracheophyta</taxon>
        <taxon>Spermatophyta</taxon>
        <taxon>Magnoliopsida</taxon>
        <taxon>Liliopsida</taxon>
        <taxon>Arecaceae</taxon>
        <taxon>Coryphoideae</taxon>
        <taxon>Phoeniceae</taxon>
        <taxon>Phoenix</taxon>
    </lineage>
</organism>
<evidence type="ECO:0000256" key="5">
    <source>
        <dbReference type="ARBA" id="ARBA00023125"/>
    </source>
</evidence>
<keyword evidence="2 8" id="KW-0863">Zinc-finger</keyword>
<dbReference type="GO" id="GO:0003677">
    <property type="term" value="F:DNA binding"/>
    <property type="evidence" value="ECO:0007669"/>
    <property type="project" value="UniProtKB-UniRule"/>
</dbReference>
<dbReference type="InterPro" id="IPR003851">
    <property type="entry name" value="Znf_Dof"/>
</dbReference>
<evidence type="ECO:0000256" key="7">
    <source>
        <dbReference type="ARBA" id="ARBA00023242"/>
    </source>
</evidence>
<evidence type="ECO:0000256" key="1">
    <source>
        <dbReference type="ARBA" id="ARBA00022723"/>
    </source>
</evidence>
<evidence type="ECO:0000313" key="13">
    <source>
        <dbReference type="RefSeq" id="XP_008779534.2"/>
    </source>
</evidence>
<evidence type="ECO:0000256" key="9">
    <source>
        <dbReference type="RuleBase" id="RU369094"/>
    </source>
</evidence>
<keyword evidence="7 8" id="KW-0539">Nucleus</keyword>
<evidence type="ECO:0000313" key="16">
    <source>
        <dbReference type="RefSeq" id="XP_038981988.1"/>
    </source>
</evidence>
<keyword evidence="5 8" id="KW-0238">DNA-binding</keyword>
<dbReference type="GO" id="GO:0008270">
    <property type="term" value="F:zinc ion binding"/>
    <property type="evidence" value="ECO:0007669"/>
    <property type="project" value="UniProtKB-KW"/>
</dbReference>
<gene>
    <name evidence="13 14 15 16" type="primary">LOC103699276</name>
</gene>
<dbReference type="Pfam" id="PF02701">
    <property type="entry name" value="Zn_ribbon_Dof"/>
    <property type="match status" value="1"/>
</dbReference>
<evidence type="ECO:0000313" key="15">
    <source>
        <dbReference type="RefSeq" id="XP_008779536.2"/>
    </source>
</evidence>
<evidence type="ECO:0000313" key="14">
    <source>
        <dbReference type="RefSeq" id="XP_008779535.2"/>
    </source>
</evidence>
<dbReference type="InterPro" id="IPR045174">
    <property type="entry name" value="Dof"/>
</dbReference>
<evidence type="ECO:0000256" key="3">
    <source>
        <dbReference type="ARBA" id="ARBA00022833"/>
    </source>
</evidence>
<sequence>MLYNGEKLRIPSTNEWPQNMGEMLPMPGNNKSENNNNSSSSRSSSENNKKNASTTTTSNSNSSTSTNNNMIHAAAAAAAAAPPGAARVMDKPAQDQQVALKCPRCDSSNTKFCYYNNYSLSQPRHFCKACKRYWTRGGTLRNVPVGGGCRKNKRVKKPTSAAAAASDPLPSPLMPPTSSVPSISLPNPTSHLDPPMNPLFYSLPTATSSCSSSDLGLAFSGLRTSSVPHGISIPCTGFDSLQQPQLDSLGLGFPSSQSRRDDEFHLSQLQTSASVMSDYPLFGSTAASLLLSSLRQPKKLEDYQALMSYEDLHAASAEATRNLEVIEEVKQEGDCNAIHTSRIEWQIPFDHSFDAIVPAASTSLAGDSSFLYWNSAIGAWPDSANCGSSVAPLI</sequence>
<keyword evidence="1 9" id="KW-0479">Metal-binding</keyword>
<evidence type="ECO:0000259" key="11">
    <source>
        <dbReference type="PROSITE" id="PS50884"/>
    </source>
</evidence>
<protein>
    <recommendedName>
        <fullName evidence="9">Dof zinc finger protein</fullName>
    </recommendedName>
</protein>
<keyword evidence="6 9" id="KW-0804">Transcription</keyword>
<feature type="region of interest" description="Disordered" evidence="10">
    <location>
        <begin position="147"/>
        <end position="187"/>
    </location>
</feature>
<reference evidence="12" key="1">
    <citation type="journal article" date="2019" name="Nat. Commun.">
        <title>Genome-wide association mapping of date palm fruit traits.</title>
        <authorList>
            <person name="Hazzouri K.M."/>
            <person name="Gros-Balthazard M."/>
            <person name="Flowers J.M."/>
            <person name="Copetti D."/>
            <person name="Lemansour A."/>
            <person name="Lebrun M."/>
            <person name="Masmoudi K."/>
            <person name="Ferrand S."/>
            <person name="Dhar M.I."/>
            <person name="Fresquez Z.A."/>
            <person name="Rosas U."/>
            <person name="Zhang J."/>
            <person name="Talag J."/>
            <person name="Lee S."/>
            <person name="Kudrna D."/>
            <person name="Powell R.F."/>
            <person name="Leitch I.J."/>
            <person name="Krueger R.R."/>
            <person name="Wing R.A."/>
            <person name="Amiri K.M.A."/>
            <person name="Purugganan M.D."/>
        </authorList>
    </citation>
    <scope>NUCLEOTIDE SEQUENCE [LARGE SCALE GENOMIC DNA]</scope>
    <source>
        <strain evidence="12">cv. Khalas</strain>
    </source>
</reference>
<feature type="region of interest" description="Disordered" evidence="10">
    <location>
        <begin position="1"/>
        <end position="67"/>
    </location>
</feature>
<feature type="compositionally biased region" description="Low complexity" evidence="10">
    <location>
        <begin position="29"/>
        <end position="67"/>
    </location>
</feature>
<dbReference type="RefSeq" id="XP_008779535.2">
    <property type="nucleotide sequence ID" value="XM_008781313.4"/>
</dbReference>
<comment type="function">
    <text evidence="9">Transcription factor that binds specifically to a 5'-AA[AG]G-3' consensus core sequence.</text>
</comment>
<dbReference type="RefSeq" id="XP_008779534.2">
    <property type="nucleotide sequence ID" value="XM_008781312.4"/>
</dbReference>
<dbReference type="GO" id="GO:0003700">
    <property type="term" value="F:DNA-binding transcription factor activity"/>
    <property type="evidence" value="ECO:0007669"/>
    <property type="project" value="UniProtKB-UniRule"/>
</dbReference>
<keyword evidence="3 9" id="KW-0862">Zinc</keyword>
<comment type="subcellular location">
    <subcellularLocation>
        <location evidence="8 9">Nucleus</location>
    </subcellularLocation>
</comment>
<dbReference type="KEGG" id="pda:103699276"/>
<dbReference type="PROSITE" id="PS01361">
    <property type="entry name" value="ZF_DOF_1"/>
    <property type="match status" value="1"/>
</dbReference>
<dbReference type="GeneID" id="103699276"/>
<keyword evidence="12" id="KW-1185">Reference proteome</keyword>
<evidence type="ECO:0000256" key="8">
    <source>
        <dbReference type="PROSITE-ProRule" id="PRU00071"/>
    </source>
</evidence>